<reference evidence="1" key="1">
    <citation type="journal article" date="2002" name="Microbiology">
        <title>The minimal mobile element.</title>
        <authorList>
            <person name="Saunders N.J."/>
            <person name="Snyder L.A."/>
        </authorList>
    </citation>
    <scope>NUCLEOTIDE SEQUENCE</scope>
</reference>
<evidence type="ECO:0000313" key="1">
    <source>
        <dbReference type="EMBL" id="AAO17340.1"/>
    </source>
</evidence>
<dbReference type="AlphaFoldDB" id="Q8GG97"/>
<organism evidence="1">
    <name type="scientific">Neisseria polysaccharea</name>
    <dbReference type="NCBI Taxonomy" id="489"/>
    <lineage>
        <taxon>Bacteria</taxon>
        <taxon>Pseudomonadati</taxon>
        <taxon>Pseudomonadota</taxon>
        <taxon>Betaproteobacteria</taxon>
        <taxon>Neisseriales</taxon>
        <taxon>Neisseriaceae</taxon>
        <taxon>Neisseria</taxon>
    </lineage>
</organism>
<proteinExistence type="predicted"/>
<dbReference type="EMBL" id="AF542178">
    <property type="protein sequence ID" value="AAO17340.1"/>
    <property type="molecule type" value="Genomic_DNA"/>
</dbReference>
<accession>Q8GG97</accession>
<protein>
    <submittedName>
        <fullName evidence="1">Uncharacterized protein</fullName>
    </submittedName>
</protein>
<name>Q8GG97_NEIPO</name>
<sequence>MLGNFESVRLRTLRLCRENLTKQVASGAIGFCCFLARGAKLPESATMPRKMNALSYKRVSGLTKWTD</sequence>